<sequence length="115" mass="13843">MKKILITFVLLLATILTYSNENSVDDKIKKYAEYKKLVTENREKQIKKNLPSPQEIDIYYTQEKLRLEKERLEYEKKLAYDRLEAERRRENLINAAIIGGIGYGTYRVGRHHHWW</sequence>
<protein>
    <recommendedName>
        <fullName evidence="4">Adhesion protein FadA</fullName>
    </recommendedName>
</protein>
<name>A0A377GX32_9FUSO</name>
<evidence type="ECO:0000313" key="2">
    <source>
        <dbReference type="EMBL" id="STO31550.1"/>
    </source>
</evidence>
<keyword evidence="3" id="KW-1185">Reference proteome</keyword>
<dbReference type="RefSeq" id="WP_115269952.1">
    <property type="nucleotide sequence ID" value="NZ_CASFEE010000005.1"/>
</dbReference>
<keyword evidence="1" id="KW-0732">Signal</keyword>
<dbReference type="OrthoDB" id="88750at2"/>
<accession>A0A377GX32</accession>
<reference evidence="2 3" key="1">
    <citation type="submission" date="2018-06" db="EMBL/GenBank/DDBJ databases">
        <authorList>
            <consortium name="Pathogen Informatics"/>
            <person name="Doyle S."/>
        </authorList>
    </citation>
    <scope>NUCLEOTIDE SEQUENCE [LARGE SCALE GENOMIC DNA]</scope>
    <source>
        <strain evidence="2 3">NCTC10723</strain>
    </source>
</reference>
<proteinExistence type="predicted"/>
<feature type="chain" id="PRO_5016638606" description="Adhesion protein FadA" evidence="1">
    <location>
        <begin position="20"/>
        <end position="115"/>
    </location>
</feature>
<dbReference type="Proteomes" id="UP000255328">
    <property type="component" value="Unassembled WGS sequence"/>
</dbReference>
<organism evidence="2 3">
    <name type="scientific">Fusobacterium necrogenes</name>
    <dbReference type="NCBI Taxonomy" id="858"/>
    <lineage>
        <taxon>Bacteria</taxon>
        <taxon>Fusobacteriati</taxon>
        <taxon>Fusobacteriota</taxon>
        <taxon>Fusobacteriia</taxon>
        <taxon>Fusobacteriales</taxon>
        <taxon>Fusobacteriaceae</taxon>
        <taxon>Fusobacterium</taxon>
    </lineage>
</organism>
<evidence type="ECO:0000256" key="1">
    <source>
        <dbReference type="SAM" id="SignalP"/>
    </source>
</evidence>
<feature type="signal peptide" evidence="1">
    <location>
        <begin position="1"/>
        <end position="19"/>
    </location>
</feature>
<dbReference type="AlphaFoldDB" id="A0A377GX32"/>
<evidence type="ECO:0000313" key="3">
    <source>
        <dbReference type="Proteomes" id="UP000255328"/>
    </source>
</evidence>
<gene>
    <name evidence="2" type="ORF">NCTC10723_01004</name>
</gene>
<dbReference type="EMBL" id="UGGU01000003">
    <property type="protein sequence ID" value="STO31550.1"/>
    <property type="molecule type" value="Genomic_DNA"/>
</dbReference>
<evidence type="ECO:0008006" key="4">
    <source>
        <dbReference type="Google" id="ProtNLM"/>
    </source>
</evidence>